<dbReference type="SMART" id="SM00382">
    <property type="entry name" value="AAA"/>
    <property type="match status" value="1"/>
</dbReference>
<accession>A0A485M401</accession>
<dbReference type="InterPro" id="IPR003439">
    <property type="entry name" value="ABC_transporter-like_ATP-bd"/>
</dbReference>
<dbReference type="GO" id="GO:0005524">
    <property type="term" value="F:ATP binding"/>
    <property type="evidence" value="ECO:0007669"/>
    <property type="project" value="UniProtKB-KW"/>
</dbReference>
<protein>
    <submittedName>
        <fullName evidence="5">Putative ABC transporter ATP-binding protein</fullName>
    </submittedName>
</protein>
<gene>
    <name evidence="5" type="ORF">SCFA_750032</name>
</gene>
<dbReference type="InterPro" id="IPR017871">
    <property type="entry name" value="ABC_transporter-like_CS"/>
</dbReference>
<dbReference type="Pfam" id="PF00005">
    <property type="entry name" value="ABC_tran"/>
    <property type="match status" value="1"/>
</dbReference>
<dbReference type="PROSITE" id="PS00211">
    <property type="entry name" value="ABC_TRANSPORTER_1"/>
    <property type="match status" value="1"/>
</dbReference>
<keyword evidence="1" id="KW-0813">Transport</keyword>
<proteinExistence type="predicted"/>
<dbReference type="EMBL" id="CAADRM010000142">
    <property type="protein sequence ID" value="VFU17963.1"/>
    <property type="molecule type" value="Genomic_DNA"/>
</dbReference>
<feature type="domain" description="ABC transporter" evidence="4">
    <location>
        <begin position="2"/>
        <end position="238"/>
    </location>
</feature>
<dbReference type="PANTHER" id="PTHR43023:SF6">
    <property type="entry name" value="INTERMEMBRANE PHOSPHOLIPID TRANSPORT SYSTEM ATP-BINDING PROTEIN MLAF"/>
    <property type="match status" value="1"/>
</dbReference>
<dbReference type="Gene3D" id="3.40.50.300">
    <property type="entry name" value="P-loop containing nucleotide triphosphate hydrolases"/>
    <property type="match status" value="1"/>
</dbReference>
<dbReference type="InterPro" id="IPR027417">
    <property type="entry name" value="P-loop_NTPase"/>
</dbReference>
<keyword evidence="3 5" id="KW-0067">ATP-binding</keyword>
<sequence>MIRIRSLYKSFKGQMVFSDLNLDIPEGGVTVIIGPSGTGKSVLMKHILGLIKPDSGSILIDGRDVTTMKEVDLKDVRKEFGVCFQDAALFDSMTVEENVAFPYTIHTRLSKDEIKREVARLLRDVGLSGIEEKMPSQLSGGMKKRVGLARALAMNPRFIFFDEPTSGLDPVISRAINMLICDVQKKTGGTFLVISHDIQGALEMADYMAMLYRGRIVFEGVPEKFRTTSDPLITQYIHGDVEGPISPID</sequence>
<dbReference type="CDD" id="cd03261">
    <property type="entry name" value="ABC_Org_Solvent_Resistant"/>
    <property type="match status" value="1"/>
</dbReference>
<evidence type="ECO:0000256" key="3">
    <source>
        <dbReference type="ARBA" id="ARBA00022840"/>
    </source>
</evidence>
<dbReference type="InterPro" id="IPR003593">
    <property type="entry name" value="AAA+_ATPase"/>
</dbReference>
<name>A0A485M401_9ZZZZ</name>
<dbReference type="AlphaFoldDB" id="A0A485M401"/>
<dbReference type="SUPFAM" id="SSF52540">
    <property type="entry name" value="P-loop containing nucleoside triphosphate hydrolases"/>
    <property type="match status" value="1"/>
</dbReference>
<evidence type="ECO:0000313" key="5">
    <source>
        <dbReference type="EMBL" id="VFU17963.1"/>
    </source>
</evidence>
<evidence type="ECO:0000259" key="4">
    <source>
        <dbReference type="PROSITE" id="PS50893"/>
    </source>
</evidence>
<evidence type="ECO:0000256" key="2">
    <source>
        <dbReference type="ARBA" id="ARBA00022741"/>
    </source>
</evidence>
<dbReference type="PROSITE" id="PS50893">
    <property type="entry name" value="ABC_TRANSPORTER_2"/>
    <property type="match status" value="1"/>
</dbReference>
<dbReference type="PANTHER" id="PTHR43023">
    <property type="entry name" value="PROTEIN TRIGALACTOSYLDIACYLGLYCEROL 3, CHLOROPLASTIC"/>
    <property type="match status" value="1"/>
</dbReference>
<evidence type="ECO:0000256" key="1">
    <source>
        <dbReference type="ARBA" id="ARBA00022448"/>
    </source>
</evidence>
<organism evidence="5">
    <name type="scientific">anaerobic digester metagenome</name>
    <dbReference type="NCBI Taxonomy" id="1263854"/>
    <lineage>
        <taxon>unclassified sequences</taxon>
        <taxon>metagenomes</taxon>
        <taxon>ecological metagenomes</taxon>
    </lineage>
</organism>
<keyword evidence="2" id="KW-0547">Nucleotide-binding</keyword>
<dbReference type="GO" id="GO:0016887">
    <property type="term" value="F:ATP hydrolysis activity"/>
    <property type="evidence" value="ECO:0007669"/>
    <property type="project" value="InterPro"/>
</dbReference>
<reference evidence="5" key="1">
    <citation type="submission" date="2019-03" db="EMBL/GenBank/DDBJ databases">
        <authorList>
            <person name="Hao L."/>
        </authorList>
    </citation>
    <scope>NUCLEOTIDE SEQUENCE</scope>
</reference>